<evidence type="ECO:0008006" key="3">
    <source>
        <dbReference type="Google" id="ProtNLM"/>
    </source>
</evidence>
<evidence type="ECO:0000313" key="2">
    <source>
        <dbReference type="Proteomes" id="UP000799766"/>
    </source>
</evidence>
<evidence type="ECO:0000313" key="1">
    <source>
        <dbReference type="EMBL" id="KAF2453147.1"/>
    </source>
</evidence>
<sequence length="310" mass="36078">MNFLPSSPCIPPYPTSPPSATLSIMDKLPLEAICLIVENIDIPAEEYLKYATVSRKFQYAVETITFKNIVLQSNRIEYWAQAFQKFPHRRRFVRSIFYIVMLPLYRRQDEQRMETSDNQQANNKAFTESFAGLVDMLHSWEEEYKASWDIRPKIKITYTFQSPSDLLWRCKWNDRRVDRDCDSHQECWKHLGSPIRPLKSLLHLSHHIDYLPMAQLKWTLKTATGRQYRGPPVDASIMILAGDSTHWPRLPLYVHRSPPSCSCSVVQRSGAITFQSRPRLAPIRPTICLIFLATGRFHRVRFSLAFAADS</sequence>
<dbReference type="AlphaFoldDB" id="A0A6A6NNU0"/>
<dbReference type="OrthoDB" id="5985073at2759"/>
<name>A0A6A6NNU0_9PEZI</name>
<dbReference type="EMBL" id="MU001699">
    <property type="protein sequence ID" value="KAF2453147.1"/>
    <property type="molecule type" value="Genomic_DNA"/>
</dbReference>
<protein>
    <recommendedName>
        <fullName evidence="3">F-box domain-containing protein</fullName>
    </recommendedName>
</protein>
<dbReference type="Proteomes" id="UP000799766">
    <property type="component" value="Unassembled WGS sequence"/>
</dbReference>
<gene>
    <name evidence="1" type="ORF">BDY21DRAFT_142017</name>
</gene>
<accession>A0A6A6NNU0</accession>
<reference evidence="1" key="1">
    <citation type="journal article" date="2020" name="Stud. Mycol.">
        <title>101 Dothideomycetes genomes: a test case for predicting lifestyles and emergence of pathogens.</title>
        <authorList>
            <person name="Haridas S."/>
            <person name="Albert R."/>
            <person name="Binder M."/>
            <person name="Bloem J."/>
            <person name="Labutti K."/>
            <person name="Salamov A."/>
            <person name="Andreopoulos B."/>
            <person name="Baker S."/>
            <person name="Barry K."/>
            <person name="Bills G."/>
            <person name="Bluhm B."/>
            <person name="Cannon C."/>
            <person name="Castanera R."/>
            <person name="Culley D."/>
            <person name="Daum C."/>
            <person name="Ezra D."/>
            <person name="Gonzalez J."/>
            <person name="Henrissat B."/>
            <person name="Kuo A."/>
            <person name="Liang C."/>
            <person name="Lipzen A."/>
            <person name="Lutzoni F."/>
            <person name="Magnuson J."/>
            <person name="Mondo S."/>
            <person name="Nolan M."/>
            <person name="Ohm R."/>
            <person name="Pangilinan J."/>
            <person name="Park H.-J."/>
            <person name="Ramirez L."/>
            <person name="Alfaro M."/>
            <person name="Sun H."/>
            <person name="Tritt A."/>
            <person name="Yoshinaga Y."/>
            <person name="Zwiers L.-H."/>
            <person name="Turgeon B."/>
            <person name="Goodwin S."/>
            <person name="Spatafora J."/>
            <person name="Crous P."/>
            <person name="Grigoriev I."/>
        </authorList>
    </citation>
    <scope>NUCLEOTIDE SEQUENCE</scope>
    <source>
        <strain evidence="1">ATCC 16933</strain>
    </source>
</reference>
<keyword evidence="2" id="KW-1185">Reference proteome</keyword>
<organism evidence="1 2">
    <name type="scientific">Lineolata rhizophorae</name>
    <dbReference type="NCBI Taxonomy" id="578093"/>
    <lineage>
        <taxon>Eukaryota</taxon>
        <taxon>Fungi</taxon>
        <taxon>Dikarya</taxon>
        <taxon>Ascomycota</taxon>
        <taxon>Pezizomycotina</taxon>
        <taxon>Dothideomycetes</taxon>
        <taxon>Dothideomycetes incertae sedis</taxon>
        <taxon>Lineolatales</taxon>
        <taxon>Lineolataceae</taxon>
        <taxon>Lineolata</taxon>
    </lineage>
</organism>
<proteinExistence type="predicted"/>